<gene>
    <name evidence="1" type="ORF">E5358_05690</name>
</gene>
<accession>A0AC61QR67</accession>
<evidence type="ECO:0000313" key="1">
    <source>
        <dbReference type="EMBL" id="TGX82830.1"/>
    </source>
</evidence>
<evidence type="ECO:0000313" key="2">
    <source>
        <dbReference type="Proteomes" id="UP000308886"/>
    </source>
</evidence>
<dbReference type="Proteomes" id="UP000308886">
    <property type="component" value="Unassembled WGS sequence"/>
</dbReference>
<organism evidence="1 2">
    <name type="scientific">Palleniella muris</name>
    <dbReference type="NCBI Taxonomy" id="3038145"/>
    <lineage>
        <taxon>Bacteria</taxon>
        <taxon>Pseudomonadati</taxon>
        <taxon>Bacteroidota</taxon>
        <taxon>Bacteroidia</taxon>
        <taxon>Bacteroidales</taxon>
        <taxon>Prevotellaceae</taxon>
        <taxon>Palleniella</taxon>
    </lineage>
</organism>
<reference evidence="1" key="1">
    <citation type="submission" date="2019-04" db="EMBL/GenBank/DDBJ databases">
        <title>Microbes associate with the intestines of laboratory mice.</title>
        <authorList>
            <person name="Navarre W."/>
            <person name="Wong E."/>
            <person name="Huang K."/>
            <person name="Tropini C."/>
            <person name="Ng K."/>
            <person name="Yu B."/>
        </authorList>
    </citation>
    <scope>NUCLEOTIDE SEQUENCE</scope>
    <source>
        <strain evidence="1">NM73_A23</strain>
    </source>
</reference>
<proteinExistence type="predicted"/>
<dbReference type="EMBL" id="SRZC01000007">
    <property type="protein sequence ID" value="TGX82830.1"/>
    <property type="molecule type" value="Genomic_DNA"/>
</dbReference>
<sequence>MKHTLDTLYCPECGGTNVQIMAWVDANTNKYCSDVNTPAETEDTWCEDCEDHTGLATLSELWERFSEIPINNDDEIERDFMCFPAGTYRFDVWHWFDERCPNGLAVDLMGENAE</sequence>
<comment type="caution">
    <text evidence="1">The sequence shown here is derived from an EMBL/GenBank/DDBJ whole genome shotgun (WGS) entry which is preliminary data.</text>
</comment>
<protein>
    <submittedName>
        <fullName evidence="1">Uncharacterized protein</fullName>
    </submittedName>
</protein>
<name>A0AC61QR67_9BACT</name>
<keyword evidence="2" id="KW-1185">Reference proteome</keyword>